<evidence type="ECO:0000313" key="2">
    <source>
        <dbReference type="EMBL" id="MBA0638808.1"/>
    </source>
</evidence>
<organism evidence="2 3">
    <name type="scientific">Gossypium davidsonii</name>
    <name type="common">Davidson's cotton</name>
    <name type="synonym">Gossypium klotzschianum subsp. davidsonii</name>
    <dbReference type="NCBI Taxonomy" id="34287"/>
    <lineage>
        <taxon>Eukaryota</taxon>
        <taxon>Viridiplantae</taxon>
        <taxon>Streptophyta</taxon>
        <taxon>Embryophyta</taxon>
        <taxon>Tracheophyta</taxon>
        <taxon>Spermatophyta</taxon>
        <taxon>Magnoliopsida</taxon>
        <taxon>eudicotyledons</taxon>
        <taxon>Gunneridae</taxon>
        <taxon>Pentapetalae</taxon>
        <taxon>rosids</taxon>
        <taxon>malvids</taxon>
        <taxon>Malvales</taxon>
        <taxon>Malvaceae</taxon>
        <taxon>Malvoideae</taxon>
        <taxon>Gossypium</taxon>
    </lineage>
</organism>
<reference evidence="2 3" key="1">
    <citation type="journal article" date="2019" name="Genome Biol. Evol.">
        <title>Insights into the evolution of the New World diploid cottons (Gossypium, subgenus Houzingenia) based on genome sequencing.</title>
        <authorList>
            <person name="Grover C.E."/>
            <person name="Arick M.A. 2nd"/>
            <person name="Thrash A."/>
            <person name="Conover J.L."/>
            <person name="Sanders W.S."/>
            <person name="Peterson D.G."/>
            <person name="Frelichowski J.E."/>
            <person name="Scheffler J.A."/>
            <person name="Scheffler B.E."/>
            <person name="Wendel J.F."/>
        </authorList>
    </citation>
    <scope>NUCLEOTIDE SEQUENCE [LARGE SCALE GENOMIC DNA]</scope>
    <source>
        <strain evidence="2">27</strain>
        <tissue evidence="2">Leaf</tissue>
    </source>
</reference>
<feature type="compositionally biased region" description="Polar residues" evidence="1">
    <location>
        <begin position="42"/>
        <end position="70"/>
    </location>
</feature>
<sequence>MSWFRIQGKSYLLTPEERQRQIRFGRERRGPLNPRQQDYEDSSSTRPRQSPDSSSAAMQSPSPTRAPTQSPDAAIQLMMPTQPPFHMMLSAFPSPYIYPNPYMYPFPNPMAGWSQMFGLAPFPVMLSGPPIYRPAAQEGSQGRPSGTSPFYQSPPTYGFQTLSPFMMQTPSHTLFFEGGSPSQV</sequence>
<proteinExistence type="predicted"/>
<feature type="region of interest" description="Disordered" evidence="1">
    <location>
        <begin position="1"/>
        <end position="70"/>
    </location>
</feature>
<evidence type="ECO:0000256" key="1">
    <source>
        <dbReference type="SAM" id="MobiDB-lite"/>
    </source>
</evidence>
<protein>
    <submittedName>
        <fullName evidence="2">Uncharacterized protein</fullName>
    </submittedName>
</protein>
<feature type="compositionally biased region" description="Polar residues" evidence="1">
    <location>
        <begin position="138"/>
        <end position="153"/>
    </location>
</feature>
<feature type="compositionally biased region" description="Basic and acidic residues" evidence="1">
    <location>
        <begin position="15"/>
        <end position="30"/>
    </location>
</feature>
<dbReference type="EMBL" id="JABFAC010297448">
    <property type="protein sequence ID" value="MBA0638808.1"/>
    <property type="molecule type" value="Genomic_DNA"/>
</dbReference>
<dbReference type="AlphaFoldDB" id="A0A7J8TKS7"/>
<accession>A0A7J8TKS7</accession>
<feature type="region of interest" description="Disordered" evidence="1">
    <location>
        <begin position="134"/>
        <end position="153"/>
    </location>
</feature>
<dbReference type="Proteomes" id="UP000593561">
    <property type="component" value="Unassembled WGS sequence"/>
</dbReference>
<comment type="caution">
    <text evidence="2">The sequence shown here is derived from an EMBL/GenBank/DDBJ whole genome shotgun (WGS) entry which is preliminary data.</text>
</comment>
<evidence type="ECO:0000313" key="3">
    <source>
        <dbReference type="Proteomes" id="UP000593561"/>
    </source>
</evidence>
<gene>
    <name evidence="2" type="ORF">Godav_024571</name>
</gene>
<name>A0A7J8TKS7_GOSDV</name>
<keyword evidence="3" id="KW-1185">Reference proteome</keyword>